<dbReference type="GO" id="GO:0005829">
    <property type="term" value="C:cytosol"/>
    <property type="evidence" value="ECO:0007669"/>
    <property type="project" value="TreeGrafter"/>
</dbReference>
<dbReference type="InterPro" id="IPR001537">
    <property type="entry name" value="SpoU_MeTrfase"/>
</dbReference>
<evidence type="ECO:0000256" key="1">
    <source>
        <dbReference type="ARBA" id="ARBA00007228"/>
    </source>
</evidence>
<comment type="similarity">
    <text evidence="1">Belongs to the class IV-like SAM-binding methyltransferase superfamily. RNA methyltransferase TrmH family.</text>
</comment>
<dbReference type="PIRSF" id="PIRSF004808">
    <property type="entry name" value="LasT"/>
    <property type="match status" value="1"/>
</dbReference>
<dbReference type="KEGG" id="tti:THITH_11940"/>
<dbReference type="EC" id="2.1.1.200" evidence="5"/>
<comment type="catalytic activity">
    <reaction evidence="5">
        <text>cytidine(32) in tRNA + S-adenosyl-L-methionine = 2'-O-methylcytidine(32) in tRNA + S-adenosyl-L-homocysteine + H(+)</text>
        <dbReference type="Rhea" id="RHEA:42932"/>
        <dbReference type="Rhea" id="RHEA-COMP:10288"/>
        <dbReference type="Rhea" id="RHEA-COMP:10289"/>
        <dbReference type="ChEBI" id="CHEBI:15378"/>
        <dbReference type="ChEBI" id="CHEBI:57856"/>
        <dbReference type="ChEBI" id="CHEBI:59789"/>
        <dbReference type="ChEBI" id="CHEBI:74495"/>
        <dbReference type="ChEBI" id="CHEBI:82748"/>
        <dbReference type="EC" id="2.1.1.200"/>
    </reaction>
</comment>
<keyword evidence="3 7" id="KW-0808">Transferase</keyword>
<dbReference type="EMBL" id="CP007029">
    <property type="protein sequence ID" value="AHE98842.1"/>
    <property type="molecule type" value="Genomic_DNA"/>
</dbReference>
<dbReference type="Pfam" id="PF00588">
    <property type="entry name" value="SpoU_methylase"/>
    <property type="match status" value="1"/>
</dbReference>
<dbReference type="GO" id="GO:0106339">
    <property type="term" value="F:tRNA (cytidine(32)-2'-O)-methyltransferase activity"/>
    <property type="evidence" value="ECO:0007669"/>
    <property type="project" value="RHEA"/>
</dbReference>
<dbReference type="InterPro" id="IPR029026">
    <property type="entry name" value="tRNA_m1G_MTases_N"/>
</dbReference>
<dbReference type="CDD" id="cd18093">
    <property type="entry name" value="SpoU-like_TrmJ"/>
    <property type="match status" value="1"/>
</dbReference>
<dbReference type="NCBIfam" id="TIGR00050">
    <property type="entry name" value="rRNA_methyl_1"/>
    <property type="match status" value="1"/>
</dbReference>
<dbReference type="SUPFAM" id="SSF75217">
    <property type="entry name" value="alpha/beta knot"/>
    <property type="match status" value="1"/>
</dbReference>
<dbReference type="FunFam" id="3.40.1280.10:FF:000006">
    <property type="entry name" value="Uncharacterized tRNA/rRNA methyltransferase HI_0380"/>
    <property type="match status" value="1"/>
</dbReference>
<protein>
    <recommendedName>
        <fullName evidence="5">tRNA (cytidine/uridine-2'-O-)-methyltransferase TrmJ</fullName>
        <ecNumber evidence="5">2.1.1.200</ecNumber>
    </recommendedName>
    <alternativeName>
        <fullName evidence="5">tRNA (cytidine(32)/uridine(32)-2'-O)-methyltransferase</fullName>
    </alternativeName>
    <alternativeName>
        <fullName evidence="5">tRNA Cm32/Um32 methyltransferase</fullName>
    </alternativeName>
</protein>
<accession>W0DNL9</accession>
<reference evidence="7 8" key="1">
    <citation type="submission" date="2013-12" db="EMBL/GenBank/DDBJ databases">
        <authorList>
            <consortium name="DOE Joint Genome Institute"/>
            <person name="Muyzer G."/>
            <person name="Huntemann M."/>
            <person name="Han J."/>
            <person name="Chen A."/>
            <person name="Kyrpides N."/>
            <person name="Mavromatis K."/>
            <person name="Markowitz V."/>
            <person name="Palaniappan K."/>
            <person name="Ivanova N."/>
            <person name="Schaumberg A."/>
            <person name="Pati A."/>
            <person name="Liolios K."/>
            <person name="Nordberg H.P."/>
            <person name="Cantor M.N."/>
            <person name="Hua S.X."/>
            <person name="Woyke T."/>
        </authorList>
    </citation>
    <scope>NUCLEOTIDE SEQUENCE [LARGE SCALE GENOMIC DNA]</scope>
    <source>
        <strain evidence="7 8">ARh 1</strain>
    </source>
</reference>
<dbReference type="AlphaFoldDB" id="W0DNL9"/>
<evidence type="ECO:0000256" key="5">
    <source>
        <dbReference type="RuleBase" id="RU362024"/>
    </source>
</evidence>
<dbReference type="STRING" id="713585.THITH_11940"/>
<gene>
    <name evidence="5" type="primary">trmJ</name>
    <name evidence="7" type="ORF">THITH_11940</name>
</gene>
<dbReference type="Gene3D" id="1.10.8.590">
    <property type="match status" value="1"/>
</dbReference>
<dbReference type="PANTHER" id="PTHR42786">
    <property type="entry name" value="TRNA/RRNA METHYLTRANSFERASE"/>
    <property type="match status" value="1"/>
</dbReference>
<feature type="domain" description="tRNA/rRNA methyltransferase SpoU type" evidence="6">
    <location>
        <begin position="8"/>
        <end position="157"/>
    </location>
</feature>
<dbReference type="InterPro" id="IPR004384">
    <property type="entry name" value="RNA_MeTrfase_TrmJ/LasT"/>
</dbReference>
<dbReference type="GO" id="GO:0002128">
    <property type="term" value="P:tRNA nucleoside ribose methylation"/>
    <property type="evidence" value="ECO:0007669"/>
    <property type="project" value="TreeGrafter"/>
</dbReference>
<keyword evidence="5" id="KW-0819">tRNA processing</keyword>
<keyword evidence="2 5" id="KW-0489">Methyltransferase</keyword>
<comment type="subcellular location">
    <subcellularLocation>
        <location evidence="5">Cytoplasm</location>
    </subcellularLocation>
</comment>
<comment type="subunit">
    <text evidence="5">Homodimer.</text>
</comment>
<evidence type="ECO:0000259" key="6">
    <source>
        <dbReference type="Pfam" id="PF00588"/>
    </source>
</evidence>
<proteinExistence type="inferred from homology"/>
<evidence type="ECO:0000256" key="3">
    <source>
        <dbReference type="ARBA" id="ARBA00022679"/>
    </source>
</evidence>
<dbReference type="RefSeq" id="WP_006747922.1">
    <property type="nucleotide sequence ID" value="NZ_CP007029.1"/>
</dbReference>
<comment type="function">
    <text evidence="5">Catalyzes the formation of 2'O-methylated cytidine (Cm32) or 2'O-methylated uridine (Um32) at position 32 in tRNA.</text>
</comment>
<evidence type="ECO:0000313" key="8">
    <source>
        <dbReference type="Proteomes" id="UP000005289"/>
    </source>
</evidence>
<dbReference type="OrthoDB" id="9806346at2"/>
<evidence type="ECO:0000313" key="7">
    <source>
        <dbReference type="EMBL" id="AHE98842.1"/>
    </source>
</evidence>
<dbReference type="PANTHER" id="PTHR42786:SF2">
    <property type="entry name" value="TRNA (CYTIDINE_URIDINE-2'-O-)-METHYLTRANSFERASE TRMJ"/>
    <property type="match status" value="1"/>
</dbReference>
<comment type="catalytic activity">
    <reaction evidence="5">
        <text>uridine(32) in tRNA + S-adenosyl-L-methionine = 2'-O-methyluridine(32) in tRNA + S-adenosyl-L-homocysteine + H(+)</text>
        <dbReference type="Rhea" id="RHEA:42936"/>
        <dbReference type="Rhea" id="RHEA-COMP:10107"/>
        <dbReference type="Rhea" id="RHEA-COMP:10290"/>
        <dbReference type="ChEBI" id="CHEBI:15378"/>
        <dbReference type="ChEBI" id="CHEBI:57856"/>
        <dbReference type="ChEBI" id="CHEBI:59789"/>
        <dbReference type="ChEBI" id="CHEBI:65315"/>
        <dbReference type="ChEBI" id="CHEBI:74478"/>
        <dbReference type="EC" id="2.1.1.200"/>
    </reaction>
</comment>
<sequence>MHDHLARIRVVLVGTTHPGNIGSAARAMKAMGLSDLVLVDPQRFPAAEATALAAGADDLLARARVLSRLDDAVADCVWVVGTSARRRGHSVPVFTPEPAARELVARTSGGPVALVFGRESSGLTNAELDRCTALVQIPTDPDFSSLNLAAAVQVLAYACRSAVLAGDADSAAAGGGTERYATQAEMDALFEHYQRALVQIEFLDPEKPRHLMRRLRHLYQRAGLTANEVRILRGILTHTERGGGRPRTRS</sequence>
<evidence type="ECO:0000256" key="4">
    <source>
        <dbReference type="ARBA" id="ARBA00022691"/>
    </source>
</evidence>
<dbReference type="InterPro" id="IPR029028">
    <property type="entry name" value="Alpha/beta_knot_MTases"/>
</dbReference>
<name>W0DNL9_9GAMM</name>
<keyword evidence="8" id="KW-1185">Reference proteome</keyword>
<keyword evidence="4 5" id="KW-0949">S-adenosyl-L-methionine</keyword>
<dbReference type="GO" id="GO:0160206">
    <property type="term" value="F:tRNA (cytidine(32)/uridine(32)-2'-O)-methyltransferase activity"/>
    <property type="evidence" value="ECO:0007669"/>
    <property type="project" value="UniProtKB-EC"/>
</dbReference>
<dbReference type="Gene3D" id="3.40.1280.10">
    <property type="match status" value="1"/>
</dbReference>
<evidence type="ECO:0000256" key="2">
    <source>
        <dbReference type="ARBA" id="ARBA00022603"/>
    </source>
</evidence>
<keyword evidence="5" id="KW-0963">Cytoplasm</keyword>
<dbReference type="Proteomes" id="UP000005289">
    <property type="component" value="Chromosome"/>
</dbReference>
<organism evidence="7 8">
    <name type="scientific">Thioalkalivibrio paradoxus ARh 1</name>
    <dbReference type="NCBI Taxonomy" id="713585"/>
    <lineage>
        <taxon>Bacteria</taxon>
        <taxon>Pseudomonadati</taxon>
        <taxon>Pseudomonadota</taxon>
        <taxon>Gammaproteobacteria</taxon>
        <taxon>Chromatiales</taxon>
        <taxon>Ectothiorhodospiraceae</taxon>
        <taxon>Thioalkalivibrio</taxon>
    </lineage>
</organism>
<dbReference type="GO" id="GO:0003723">
    <property type="term" value="F:RNA binding"/>
    <property type="evidence" value="ECO:0007669"/>
    <property type="project" value="InterPro"/>
</dbReference>
<dbReference type="HOGENOM" id="CLU_056931_0_0_6"/>